<evidence type="ECO:0000313" key="2">
    <source>
        <dbReference type="Proteomes" id="UP000238365"/>
    </source>
</evidence>
<accession>A0A1X1DPX5</accession>
<proteinExistence type="predicted"/>
<dbReference type="KEGG" id="pgz:C2E15_16375"/>
<reference evidence="1 2" key="1">
    <citation type="submission" date="2018-01" db="EMBL/GenBank/DDBJ databases">
        <title>Complete and assembled Genome of Pantoea gaviniae DSM22758T.</title>
        <authorList>
            <person name="Stevens M.J.A."/>
            <person name="Zurfluh K."/>
            <person name="Stephan R."/>
        </authorList>
    </citation>
    <scope>NUCLEOTIDE SEQUENCE [LARGE SCALE GENOMIC DNA]</scope>
    <source>
        <strain evidence="1 2">DSM 22758</strain>
    </source>
</reference>
<dbReference type="AlphaFoldDB" id="A0A1X1DPX5"/>
<dbReference type="Pfam" id="PF07308">
    <property type="entry name" value="DUF1456"/>
    <property type="match status" value="2"/>
</dbReference>
<dbReference type="PANTHER" id="PTHR37805:SF1">
    <property type="entry name" value="CYTOPLASMIC PROTEIN"/>
    <property type="match status" value="1"/>
</dbReference>
<dbReference type="Proteomes" id="UP000238365">
    <property type="component" value="Chromosome"/>
</dbReference>
<dbReference type="OrthoDB" id="9788465at2"/>
<evidence type="ECO:0000313" key="1">
    <source>
        <dbReference type="EMBL" id="AUX94489.1"/>
    </source>
</evidence>
<keyword evidence="2" id="KW-1185">Reference proteome</keyword>
<dbReference type="RefSeq" id="WP_104958311.1">
    <property type="nucleotide sequence ID" value="NZ_CP026377.1"/>
</dbReference>
<dbReference type="EMBL" id="CP026377">
    <property type="protein sequence ID" value="AUX94489.1"/>
    <property type="molecule type" value="Genomic_DNA"/>
</dbReference>
<dbReference type="InterPro" id="IPR009921">
    <property type="entry name" value="YehS-like"/>
</dbReference>
<sequence>MMNNDVLRSLRYMLKLNNNEMVAILALAETSVSAEQVASYVLKEEDEGFVACPDVVMSCFLNGLIYHRRGKDESMPPLKTERRINNNIILKKLRVAFALKTDDILEILTAQQFRISMSEITAMMRAPEHKNYRECGDQFLRNFLRGLTARLRPA</sequence>
<organism evidence="1 2">
    <name type="scientific">Mixta gaviniae</name>
    <dbReference type="NCBI Taxonomy" id="665914"/>
    <lineage>
        <taxon>Bacteria</taxon>
        <taxon>Pseudomonadati</taxon>
        <taxon>Pseudomonadota</taxon>
        <taxon>Gammaproteobacteria</taxon>
        <taxon>Enterobacterales</taxon>
        <taxon>Erwiniaceae</taxon>
        <taxon>Mixta</taxon>
    </lineage>
</organism>
<name>A0A1X1DPX5_9GAMM</name>
<gene>
    <name evidence="1" type="ORF">C2E15_16375</name>
</gene>
<protein>
    <submittedName>
        <fullName evidence="1">DUF1456 domain-containing protein</fullName>
    </submittedName>
</protein>
<dbReference type="PANTHER" id="PTHR37805">
    <property type="entry name" value="CYTOPLASMIC PROTEIN-RELATED"/>
    <property type="match status" value="1"/>
</dbReference>